<dbReference type="InterPro" id="IPR007657">
    <property type="entry name" value="Glycosyltransferase_61"/>
</dbReference>
<keyword evidence="2" id="KW-0328">Glycosyltransferase</keyword>
<comment type="subcellular location">
    <subcellularLocation>
        <location evidence="1">Membrane</location>
        <topology evidence="1">Single-pass membrane protein</topology>
    </subcellularLocation>
</comment>
<evidence type="ECO:0000256" key="1">
    <source>
        <dbReference type="ARBA" id="ARBA00004167"/>
    </source>
</evidence>
<protein>
    <recommendedName>
        <fullName evidence="9">Glycosyltransferase 61 catalytic domain-containing protein</fullName>
    </recommendedName>
</protein>
<proteinExistence type="predicted"/>
<evidence type="ECO:0000256" key="3">
    <source>
        <dbReference type="ARBA" id="ARBA00022679"/>
    </source>
</evidence>
<evidence type="ECO:0000256" key="2">
    <source>
        <dbReference type="ARBA" id="ARBA00022676"/>
    </source>
</evidence>
<dbReference type="GO" id="GO:0035269">
    <property type="term" value="P:protein O-linked glycosylation via mannose"/>
    <property type="evidence" value="ECO:0007669"/>
    <property type="project" value="TreeGrafter"/>
</dbReference>
<name>A0A0C3PPQ2_9AGAM</name>
<reference evidence="10 11" key="1">
    <citation type="submission" date="2014-04" db="EMBL/GenBank/DDBJ databases">
        <authorList>
            <consortium name="DOE Joint Genome Institute"/>
            <person name="Kuo A."/>
            <person name="Girlanda M."/>
            <person name="Perotto S."/>
            <person name="Kohler A."/>
            <person name="Nagy L.G."/>
            <person name="Floudas D."/>
            <person name="Copeland A."/>
            <person name="Barry K.W."/>
            <person name="Cichocki N."/>
            <person name="Veneault-Fourrey C."/>
            <person name="LaButti K."/>
            <person name="Lindquist E.A."/>
            <person name="Lipzen A."/>
            <person name="Lundell T."/>
            <person name="Morin E."/>
            <person name="Murat C."/>
            <person name="Sun H."/>
            <person name="Tunlid A."/>
            <person name="Henrissat B."/>
            <person name="Grigoriev I.V."/>
            <person name="Hibbett D.S."/>
            <person name="Martin F."/>
            <person name="Nordberg H.P."/>
            <person name="Cantor M.N."/>
            <person name="Hua S.X."/>
        </authorList>
    </citation>
    <scope>NUCLEOTIDE SEQUENCE [LARGE SCALE GENOMIC DNA]</scope>
    <source>
        <strain evidence="10 11">MUT 4182</strain>
    </source>
</reference>
<evidence type="ECO:0000256" key="7">
    <source>
        <dbReference type="ARBA" id="ARBA00023180"/>
    </source>
</evidence>
<evidence type="ECO:0000313" key="11">
    <source>
        <dbReference type="Proteomes" id="UP000054248"/>
    </source>
</evidence>
<dbReference type="Pfam" id="PF04577">
    <property type="entry name" value="Glyco_transf_61"/>
    <property type="match status" value="1"/>
</dbReference>
<dbReference type="STRING" id="1051891.A0A0C3PPQ2"/>
<keyword evidence="11" id="KW-1185">Reference proteome</keyword>
<dbReference type="PANTHER" id="PTHR20961">
    <property type="entry name" value="GLYCOSYLTRANSFERASE"/>
    <property type="match status" value="1"/>
</dbReference>
<organism evidence="10 11">
    <name type="scientific">Tulasnella calospora MUT 4182</name>
    <dbReference type="NCBI Taxonomy" id="1051891"/>
    <lineage>
        <taxon>Eukaryota</taxon>
        <taxon>Fungi</taxon>
        <taxon>Dikarya</taxon>
        <taxon>Basidiomycota</taxon>
        <taxon>Agaricomycotina</taxon>
        <taxon>Agaricomycetes</taxon>
        <taxon>Cantharellales</taxon>
        <taxon>Tulasnellaceae</taxon>
        <taxon>Tulasnella</taxon>
    </lineage>
</organism>
<feature type="domain" description="Glycosyltransferase 61 catalytic" evidence="9">
    <location>
        <begin position="263"/>
        <end position="368"/>
    </location>
</feature>
<keyword evidence="6 8" id="KW-0472">Membrane</keyword>
<reference evidence="11" key="2">
    <citation type="submission" date="2015-01" db="EMBL/GenBank/DDBJ databases">
        <title>Evolutionary Origins and Diversification of the Mycorrhizal Mutualists.</title>
        <authorList>
            <consortium name="DOE Joint Genome Institute"/>
            <consortium name="Mycorrhizal Genomics Consortium"/>
            <person name="Kohler A."/>
            <person name="Kuo A."/>
            <person name="Nagy L.G."/>
            <person name="Floudas D."/>
            <person name="Copeland A."/>
            <person name="Barry K.W."/>
            <person name="Cichocki N."/>
            <person name="Veneault-Fourrey C."/>
            <person name="LaButti K."/>
            <person name="Lindquist E.A."/>
            <person name="Lipzen A."/>
            <person name="Lundell T."/>
            <person name="Morin E."/>
            <person name="Murat C."/>
            <person name="Riley R."/>
            <person name="Ohm R."/>
            <person name="Sun H."/>
            <person name="Tunlid A."/>
            <person name="Henrissat B."/>
            <person name="Grigoriev I.V."/>
            <person name="Hibbett D.S."/>
            <person name="Martin F."/>
        </authorList>
    </citation>
    <scope>NUCLEOTIDE SEQUENCE [LARGE SCALE GENOMIC DNA]</scope>
    <source>
        <strain evidence="11">MUT 4182</strain>
    </source>
</reference>
<evidence type="ECO:0000256" key="5">
    <source>
        <dbReference type="ARBA" id="ARBA00022989"/>
    </source>
</evidence>
<dbReference type="InterPro" id="IPR049625">
    <property type="entry name" value="Glyco_transf_61_cat"/>
</dbReference>
<evidence type="ECO:0000313" key="10">
    <source>
        <dbReference type="EMBL" id="KIO16480.1"/>
    </source>
</evidence>
<dbReference type="AlphaFoldDB" id="A0A0C3PPQ2"/>
<sequence length="448" mass="51274">MPQTTVVQHTEGEFLVAYFCWFRALRSSPFALFLRLIFSLFLPLTGPPFLVLAGFTILDNIYAHNGTLYIISESPKSFPQIRAMISSGYPVFNGEAEVKKREPTEKDMQIITLKQAEKMFGKLAHRLEGVTFMSNDPPQFINHYYHFAAELFFGIWRAYSSLDPSIKSTGQTMLPPPRRFVFTHTTEDKWRDYAKMNQWIMHASFPSASLEFSTDWKDRAETQRLWFFDRLVLGDRAAAMRGKPFVATERYASAAFELPGSAMWFEPVRTNVVEFAGLHRSEGGGTMNKPVITYVNRQDWGRRMLKPEDHEGLVRALRRLEKERGWEVNIVAMDKLTREEQFQLAGRTTIMMGVHGNGLTSLLWMHPTPRAAVMEFFYPGGFAEDYEWTARALGITHYGFWGGQYFSSPDLPPRAYPEGFQGNEIPLDGEAVANLVVHQLSLNDEADD</sequence>
<accession>A0A0C3PPQ2</accession>
<keyword evidence="7" id="KW-0325">Glycoprotein</keyword>
<evidence type="ECO:0000259" key="9">
    <source>
        <dbReference type="Pfam" id="PF04577"/>
    </source>
</evidence>
<evidence type="ECO:0000256" key="6">
    <source>
        <dbReference type="ARBA" id="ARBA00023136"/>
    </source>
</evidence>
<dbReference type="OrthoDB" id="529273at2759"/>
<gene>
    <name evidence="10" type="ORF">M407DRAFT_85979</name>
</gene>
<keyword evidence="3" id="KW-0808">Transferase</keyword>
<keyword evidence="5 8" id="KW-1133">Transmembrane helix</keyword>
<feature type="transmembrane region" description="Helical" evidence="8">
    <location>
        <begin position="32"/>
        <end position="58"/>
    </location>
</feature>
<keyword evidence="4 8" id="KW-0812">Transmembrane</keyword>
<dbReference type="GO" id="GO:0097363">
    <property type="term" value="F:protein O-acetylglucosaminyltransferase activity"/>
    <property type="evidence" value="ECO:0007669"/>
    <property type="project" value="TreeGrafter"/>
</dbReference>
<dbReference type="PANTHER" id="PTHR20961:SF38">
    <property type="entry name" value="PROTEIN O-LINKED-MANNOSE BETA-1,4-N-ACETYLGLUCOSAMINYLTRANSFERASE 2"/>
    <property type="match status" value="1"/>
</dbReference>
<dbReference type="GO" id="GO:0016020">
    <property type="term" value="C:membrane"/>
    <property type="evidence" value="ECO:0007669"/>
    <property type="project" value="UniProtKB-SubCell"/>
</dbReference>
<dbReference type="GO" id="GO:0005783">
    <property type="term" value="C:endoplasmic reticulum"/>
    <property type="evidence" value="ECO:0007669"/>
    <property type="project" value="TreeGrafter"/>
</dbReference>
<evidence type="ECO:0000256" key="4">
    <source>
        <dbReference type="ARBA" id="ARBA00022692"/>
    </source>
</evidence>
<dbReference type="Proteomes" id="UP000054248">
    <property type="component" value="Unassembled WGS sequence"/>
</dbReference>
<dbReference type="HOGENOM" id="CLU_033167_0_0_1"/>
<dbReference type="EMBL" id="KN823555">
    <property type="protein sequence ID" value="KIO16480.1"/>
    <property type="molecule type" value="Genomic_DNA"/>
</dbReference>
<evidence type="ECO:0000256" key="8">
    <source>
        <dbReference type="SAM" id="Phobius"/>
    </source>
</evidence>